<protein>
    <recommendedName>
        <fullName evidence="1">CinA-like protein</fullName>
    </recommendedName>
</protein>
<organism evidence="3 4">
    <name type="scientific">Enhygromyxa salina</name>
    <dbReference type="NCBI Taxonomy" id="215803"/>
    <lineage>
        <taxon>Bacteria</taxon>
        <taxon>Pseudomonadati</taxon>
        <taxon>Myxococcota</taxon>
        <taxon>Polyangia</taxon>
        <taxon>Nannocystales</taxon>
        <taxon>Nannocystaceae</taxon>
        <taxon>Enhygromyxa</taxon>
    </lineage>
</organism>
<comment type="similarity">
    <text evidence="1">Belongs to the CinA family.</text>
</comment>
<dbReference type="InterPro" id="IPR036653">
    <property type="entry name" value="CinA-like_C"/>
</dbReference>
<dbReference type="Proteomes" id="UP000238823">
    <property type="component" value="Unassembled WGS sequence"/>
</dbReference>
<dbReference type="SMART" id="SM00852">
    <property type="entry name" value="MoCF_biosynth"/>
    <property type="match status" value="1"/>
</dbReference>
<dbReference type="PANTHER" id="PTHR13939:SF0">
    <property type="entry name" value="NMN AMIDOHYDROLASE-LIKE PROTEIN YFAY"/>
    <property type="match status" value="1"/>
</dbReference>
<dbReference type="InterPro" id="IPR050101">
    <property type="entry name" value="CinA"/>
</dbReference>
<dbReference type="HAMAP" id="MF_00226_B">
    <property type="entry name" value="CinA_B"/>
    <property type="match status" value="1"/>
</dbReference>
<dbReference type="PIRSF" id="PIRSF006728">
    <property type="entry name" value="CinA"/>
    <property type="match status" value="1"/>
</dbReference>
<dbReference type="NCBIfam" id="TIGR00199">
    <property type="entry name" value="PncC_domain"/>
    <property type="match status" value="1"/>
</dbReference>
<dbReference type="SUPFAM" id="SSF142433">
    <property type="entry name" value="CinA-like"/>
    <property type="match status" value="1"/>
</dbReference>
<name>A0A2S9YCD6_9BACT</name>
<dbReference type="EMBL" id="PVNL01000111">
    <property type="protein sequence ID" value="PRQ02661.1"/>
    <property type="molecule type" value="Genomic_DNA"/>
</dbReference>
<feature type="domain" description="MoaB/Mog" evidence="2">
    <location>
        <begin position="7"/>
        <end position="182"/>
    </location>
</feature>
<evidence type="ECO:0000259" key="2">
    <source>
        <dbReference type="SMART" id="SM00852"/>
    </source>
</evidence>
<reference evidence="3 4" key="1">
    <citation type="submission" date="2018-03" db="EMBL/GenBank/DDBJ databases">
        <title>Draft Genome Sequences of the Obligatory Marine Myxobacteria Enhygromyxa salina SWB007.</title>
        <authorList>
            <person name="Poehlein A."/>
            <person name="Moghaddam J.A."/>
            <person name="Harms H."/>
            <person name="Alanjari M."/>
            <person name="Koenig G.M."/>
            <person name="Daniel R."/>
            <person name="Schaeberle T.F."/>
        </authorList>
    </citation>
    <scope>NUCLEOTIDE SEQUENCE [LARGE SCALE GENOMIC DNA]</scope>
    <source>
        <strain evidence="3 4">SWB007</strain>
    </source>
</reference>
<evidence type="ECO:0000256" key="1">
    <source>
        <dbReference type="HAMAP-Rule" id="MF_00226"/>
    </source>
</evidence>
<dbReference type="Pfam" id="PF00994">
    <property type="entry name" value="MoCF_biosynth"/>
    <property type="match status" value="1"/>
</dbReference>
<dbReference type="InterPro" id="IPR036425">
    <property type="entry name" value="MoaB/Mog-like_dom_sf"/>
</dbReference>
<dbReference type="AlphaFoldDB" id="A0A2S9YCD6"/>
<dbReference type="InterPro" id="IPR008135">
    <property type="entry name" value="Competence-induced_CinA"/>
</dbReference>
<sequence length="451" mass="47490">MSRVRAHLLTIGDELLSGDVVDRNKAWLGRRCRALGVEVVRATTVRDRQAEIVAALHSAAADGSQICLISGGLGPTTDDLTAASVAAAAGVGLARNRELADRLEAFFAARGRALVEANLKQADLPEGATVLDNPIGTAAGFAVELAYPPGGPRGCWLFSMPGVPRELHQMMREQVEPRLRERFELQPIPRRVYRALGSGESSVQENVRAVLAAARERSPGLANMFVHYRAHYPEVQLILEATPGDDGSAATEAELEQLDGPLREAIGPALYSCGSETELAELVVQRLIERGLTIATAESCTGGGVGQAITAIPGSSATFVGGVISYSNAVKIAQLGVPADILELHGAVSEPVARAMAEGARARLGSDIGVSTTGVAGPGGGSPDKPVGTVDVAVATAIGTTYKRLRLFGKRDTIREATTQWALKLVFDQFAAHDEPVYEWRLQAGQKPGPS</sequence>
<dbReference type="CDD" id="cd00885">
    <property type="entry name" value="cinA"/>
    <property type="match status" value="1"/>
</dbReference>
<proteinExistence type="inferred from homology"/>
<dbReference type="InterPro" id="IPR008136">
    <property type="entry name" value="CinA_C"/>
</dbReference>
<evidence type="ECO:0000313" key="4">
    <source>
        <dbReference type="Proteomes" id="UP000238823"/>
    </source>
</evidence>
<accession>A0A2S9YCD6</accession>
<dbReference type="Pfam" id="PF02464">
    <property type="entry name" value="CinA"/>
    <property type="match status" value="1"/>
</dbReference>
<gene>
    <name evidence="3" type="primary">pncC</name>
    <name evidence="3" type="ORF">ENSA7_54900</name>
</gene>
<dbReference type="NCBIfam" id="TIGR00200">
    <property type="entry name" value="cinA_nterm"/>
    <property type="match status" value="1"/>
</dbReference>
<dbReference type="GO" id="GO:0016787">
    <property type="term" value="F:hydrolase activity"/>
    <property type="evidence" value="ECO:0007669"/>
    <property type="project" value="UniProtKB-KW"/>
</dbReference>
<comment type="caution">
    <text evidence="3">The sequence shown here is derived from an EMBL/GenBank/DDBJ whole genome shotgun (WGS) entry which is preliminary data.</text>
</comment>
<dbReference type="SUPFAM" id="SSF53218">
    <property type="entry name" value="Molybdenum cofactor biosynthesis proteins"/>
    <property type="match status" value="1"/>
</dbReference>
<evidence type="ECO:0000313" key="3">
    <source>
        <dbReference type="EMBL" id="PRQ02661.1"/>
    </source>
</evidence>
<dbReference type="PANTHER" id="PTHR13939">
    <property type="entry name" value="NICOTINAMIDE-NUCLEOTIDE AMIDOHYDROLASE PNCC"/>
    <property type="match status" value="1"/>
</dbReference>
<dbReference type="Gene3D" id="3.90.950.20">
    <property type="entry name" value="CinA-like"/>
    <property type="match status" value="1"/>
</dbReference>
<dbReference type="InterPro" id="IPR001453">
    <property type="entry name" value="MoaB/Mog_dom"/>
</dbReference>
<dbReference type="Gene3D" id="3.40.980.10">
    <property type="entry name" value="MoaB/Mog-like domain"/>
    <property type="match status" value="1"/>
</dbReference>
<keyword evidence="3" id="KW-0378">Hydrolase</keyword>